<dbReference type="RefSeq" id="WP_157498527.1">
    <property type="nucleotide sequence ID" value="NZ_FQWC01000002.1"/>
</dbReference>
<name>A0A1M5J3J3_9FLAO</name>
<gene>
    <name evidence="2" type="ORF">SAMN05443663_102600</name>
</gene>
<keyword evidence="3" id="KW-1185">Reference proteome</keyword>
<dbReference type="STRING" id="370979.SAMN05443663_102600"/>
<sequence>MKNKMYITLAALVLSAGSIFAYANLSKTDAKKNCTEKCSTHCCSDDSGTCAPKDCKK</sequence>
<dbReference type="AlphaFoldDB" id="A0A1M5J3J3"/>
<proteinExistence type="predicted"/>
<accession>A0A1M5J3J3</accession>
<keyword evidence="1" id="KW-0732">Signal</keyword>
<evidence type="ECO:0000313" key="2">
    <source>
        <dbReference type="EMBL" id="SHG35188.1"/>
    </source>
</evidence>
<evidence type="ECO:0000256" key="1">
    <source>
        <dbReference type="SAM" id="SignalP"/>
    </source>
</evidence>
<organism evidence="2 3">
    <name type="scientific">Flavobacterium defluvii</name>
    <dbReference type="NCBI Taxonomy" id="370979"/>
    <lineage>
        <taxon>Bacteria</taxon>
        <taxon>Pseudomonadati</taxon>
        <taxon>Bacteroidota</taxon>
        <taxon>Flavobacteriia</taxon>
        <taxon>Flavobacteriales</taxon>
        <taxon>Flavobacteriaceae</taxon>
        <taxon>Flavobacterium</taxon>
    </lineage>
</organism>
<reference evidence="3" key="1">
    <citation type="submission" date="2016-11" db="EMBL/GenBank/DDBJ databases">
        <authorList>
            <person name="Varghese N."/>
            <person name="Submissions S."/>
        </authorList>
    </citation>
    <scope>NUCLEOTIDE SEQUENCE [LARGE SCALE GENOMIC DNA]</scope>
    <source>
        <strain evidence="3">DSM 17963</strain>
    </source>
</reference>
<evidence type="ECO:0000313" key="3">
    <source>
        <dbReference type="Proteomes" id="UP000184071"/>
    </source>
</evidence>
<protein>
    <submittedName>
        <fullName evidence="2">Uncharacterized protein</fullName>
    </submittedName>
</protein>
<feature type="chain" id="PRO_5009911262" evidence="1">
    <location>
        <begin position="24"/>
        <end position="57"/>
    </location>
</feature>
<dbReference type="Proteomes" id="UP000184071">
    <property type="component" value="Unassembled WGS sequence"/>
</dbReference>
<dbReference type="EMBL" id="FQWC01000002">
    <property type="protein sequence ID" value="SHG35188.1"/>
    <property type="molecule type" value="Genomic_DNA"/>
</dbReference>
<feature type="signal peptide" evidence="1">
    <location>
        <begin position="1"/>
        <end position="23"/>
    </location>
</feature>